<protein>
    <recommendedName>
        <fullName evidence="3">55.5 kDa and 49.5 kDa sporulation proteins</fullName>
    </recommendedName>
</protein>
<organism evidence="1 2">
    <name type="scientific">Micromonospora saelicesensis</name>
    <dbReference type="NCBI Taxonomy" id="285676"/>
    <lineage>
        <taxon>Bacteria</taxon>
        <taxon>Bacillati</taxon>
        <taxon>Actinomycetota</taxon>
        <taxon>Actinomycetes</taxon>
        <taxon>Micromonosporales</taxon>
        <taxon>Micromonosporaceae</taxon>
        <taxon>Micromonospora</taxon>
    </lineage>
</organism>
<proteinExistence type="predicted"/>
<evidence type="ECO:0008006" key="3">
    <source>
        <dbReference type="Google" id="ProtNLM"/>
    </source>
</evidence>
<dbReference type="STRING" id="285676.GA0070561_6439"/>
<evidence type="ECO:0000313" key="1">
    <source>
        <dbReference type="EMBL" id="SCF41436.1"/>
    </source>
</evidence>
<gene>
    <name evidence="1" type="ORF">GA0070561_6439</name>
</gene>
<dbReference type="RefSeq" id="WP_208603886.1">
    <property type="nucleotide sequence ID" value="NZ_FMCR01000009.1"/>
</dbReference>
<name>A0A1C5A8F6_9ACTN</name>
<evidence type="ECO:0000313" key="2">
    <source>
        <dbReference type="Proteomes" id="UP000198864"/>
    </source>
</evidence>
<dbReference type="Proteomes" id="UP000198864">
    <property type="component" value="Unassembled WGS sequence"/>
</dbReference>
<sequence>MARPVTNAAFEGLLLAAGYGNAHAAFARQLNHAGRNEGAWRYDAASVYWWLRGRRPGEHAQAAMAETLARKLGRSVGVTELGFGAAESIGMCVYPATVDGAIDTAELIWTKLAKRLSQQDSGVFDSGKALEAALGWRYDLPDKAVSRNGRQQVTSTDVQSLYALADHFTDLDRRHGSGSPRTRAVMADFLVRQVTPMMHGTYTDAVGRDLMRAAATLSGQLAFMSYDAGEHAMAQHHVTLGLRLAKAGDDRLYGAHLLANLATQAVFLGHARQAARLVEAAIDGAGRAPAAVLARLHATAATAYGQSGERRACQLALTRAERAVDRTGTDPGPRWVGYFSPAHLAGAALRCLGDLHLYTQALRHAPEALTLHSQNTRTRALHTALVATTHARAGDTDAACDWASKLRQHVAGIQSARVRQRVHELATTLSPQQASPQVNEVLHTLAAMPAAI</sequence>
<dbReference type="AlphaFoldDB" id="A0A1C5A8F6"/>
<dbReference type="EMBL" id="FMCR01000009">
    <property type="protein sequence ID" value="SCF41436.1"/>
    <property type="molecule type" value="Genomic_DNA"/>
</dbReference>
<accession>A0A1C5A8F6</accession>
<reference evidence="1 2" key="1">
    <citation type="submission" date="2016-06" db="EMBL/GenBank/DDBJ databases">
        <authorList>
            <person name="Kjaerup R.B."/>
            <person name="Dalgaard T.S."/>
            <person name="Juul-Madsen H.R."/>
        </authorList>
    </citation>
    <scope>NUCLEOTIDE SEQUENCE [LARGE SCALE GENOMIC DNA]</scope>
    <source>
        <strain evidence="1 2">DSM 44871</strain>
    </source>
</reference>